<dbReference type="InterPro" id="IPR036322">
    <property type="entry name" value="WD40_repeat_dom_sf"/>
</dbReference>
<sequence>MEVNEPYVLSEIGNSLIFSLAANKKYTCLTEETKLLFINSVSHDSWNIMDVGESIKGLRLPLKGNLISVATSSKILFIIDLQMKVILHKFENFFSIEHFKWHTENENCFYMVRNENSLEKWVGSDIEFTLSSINIPSLMYFEIIPENDTQLVVLTLEGELKIVNMKEKSENLLGKVSIVDLGPISCLDSDLLCLQTPTELRFYSISSKFSMFVVQKTIFRYDFESQYLMFSDFMSKNAILVTKESFLAHKLEGDKYEIGLLENPLEIEFVPKGILGNYFDVLVRHNNRVYLYSLNFKQYQNVDLMPNPEKYEDIYVFSKDSVNFIMDSLTKRFDELMKKFDKSLAMAGTLQNINRSVQCSVEKKFEEISLNTTSALYSFLIQNFKTEILSSLVTQLESDLKDILHKFSYFFQDRLKMKVERNNREEENSKKIAVHMKNCVVGFTNMEDHIRKTLKKKTKVLSDFEIRSLENQEKIEEVHEEGMNELLFNLKVEIDSLLQQKKFETAICRVLQENSFELVYSVLGVINPKPLIYSHCIGSKTAIKLFTFLLQNIEKAQRYQEFYVWLEELVKGISCSDIRIILPKIIEASFTSPQLSSLAKLCTKKLEENYKLEN</sequence>
<evidence type="ECO:0000313" key="2">
    <source>
        <dbReference type="Proteomes" id="UP000187209"/>
    </source>
</evidence>
<reference evidence="1 2" key="1">
    <citation type="submission" date="2016-11" db="EMBL/GenBank/DDBJ databases">
        <title>The macronuclear genome of Stentor coeruleus: a giant cell with tiny introns.</title>
        <authorList>
            <person name="Slabodnick M."/>
            <person name="Ruby J.G."/>
            <person name="Reiff S.B."/>
            <person name="Swart E.C."/>
            <person name="Gosai S."/>
            <person name="Prabakaran S."/>
            <person name="Witkowska E."/>
            <person name="Larue G.E."/>
            <person name="Fisher S."/>
            <person name="Freeman R.M."/>
            <person name="Gunawardena J."/>
            <person name="Chu W."/>
            <person name="Stover N.A."/>
            <person name="Gregory B.D."/>
            <person name="Nowacki M."/>
            <person name="Derisi J."/>
            <person name="Roy S.W."/>
            <person name="Marshall W.F."/>
            <person name="Sood P."/>
        </authorList>
    </citation>
    <scope>NUCLEOTIDE SEQUENCE [LARGE SCALE GENOMIC DNA]</scope>
    <source>
        <strain evidence="1">WM001</strain>
    </source>
</reference>
<evidence type="ECO:0000313" key="1">
    <source>
        <dbReference type="EMBL" id="OMJ70155.1"/>
    </source>
</evidence>
<dbReference type="Proteomes" id="UP000187209">
    <property type="component" value="Unassembled WGS sequence"/>
</dbReference>
<dbReference type="AlphaFoldDB" id="A0A1R2B0B9"/>
<proteinExistence type="predicted"/>
<protein>
    <submittedName>
        <fullName evidence="1">Uncharacterized protein</fullName>
    </submittedName>
</protein>
<keyword evidence="2" id="KW-1185">Reference proteome</keyword>
<accession>A0A1R2B0B9</accession>
<dbReference type="SUPFAM" id="SSF50978">
    <property type="entry name" value="WD40 repeat-like"/>
    <property type="match status" value="1"/>
</dbReference>
<comment type="caution">
    <text evidence="1">The sequence shown here is derived from an EMBL/GenBank/DDBJ whole genome shotgun (WGS) entry which is preliminary data.</text>
</comment>
<name>A0A1R2B0B9_9CILI</name>
<dbReference type="EMBL" id="MPUH01001118">
    <property type="protein sequence ID" value="OMJ70155.1"/>
    <property type="molecule type" value="Genomic_DNA"/>
</dbReference>
<gene>
    <name evidence="1" type="ORF">SteCoe_31934</name>
</gene>
<organism evidence="1 2">
    <name type="scientific">Stentor coeruleus</name>
    <dbReference type="NCBI Taxonomy" id="5963"/>
    <lineage>
        <taxon>Eukaryota</taxon>
        <taxon>Sar</taxon>
        <taxon>Alveolata</taxon>
        <taxon>Ciliophora</taxon>
        <taxon>Postciliodesmatophora</taxon>
        <taxon>Heterotrichea</taxon>
        <taxon>Heterotrichida</taxon>
        <taxon>Stentoridae</taxon>
        <taxon>Stentor</taxon>
    </lineage>
</organism>